<sequence>MRSLTKAEEQIMQSIWRLNKAFLKDIVEAQPEPRPHSNTVATIVKILVDKGFVGITPIGRVHQYYPLVSKEEYSSSYIRNMVEGYFEGSFSNAVSFMLKQKDISVKELELLLQQLKNKKS</sequence>
<reference evidence="5 6" key="1">
    <citation type="submission" date="2016-10" db="EMBL/GenBank/DDBJ databases">
        <authorList>
            <person name="Varghese N."/>
            <person name="Submissions S."/>
        </authorList>
    </citation>
    <scope>NUCLEOTIDE SEQUENCE [LARGE SCALE GENOMIC DNA]</scope>
    <source>
        <strain evidence="5 6">DSM 25353</strain>
    </source>
</reference>
<dbReference type="GO" id="GO:0045892">
    <property type="term" value="P:negative regulation of DNA-templated transcription"/>
    <property type="evidence" value="ECO:0007669"/>
    <property type="project" value="InterPro"/>
</dbReference>
<accession>A0A8X8ICP7</accession>
<dbReference type="InterPro" id="IPR005650">
    <property type="entry name" value="BlaI_family"/>
</dbReference>
<name>A0A8X8ICP7_9BACT</name>
<protein>
    <submittedName>
        <fullName evidence="5">Predicted transcriptional regulator</fullName>
    </submittedName>
</protein>
<organism evidence="5 6">
    <name type="scientific">Hydrobacter penzbergensis</name>
    <dbReference type="NCBI Taxonomy" id="1235997"/>
    <lineage>
        <taxon>Bacteria</taxon>
        <taxon>Pseudomonadati</taxon>
        <taxon>Bacteroidota</taxon>
        <taxon>Chitinophagia</taxon>
        <taxon>Chitinophagales</taxon>
        <taxon>Chitinophagaceae</taxon>
        <taxon>Hydrobacter</taxon>
    </lineage>
</organism>
<dbReference type="Gene3D" id="1.10.4040.10">
    <property type="entry name" value="Penicillinase repressor domain"/>
    <property type="match status" value="1"/>
</dbReference>
<dbReference type="AlphaFoldDB" id="A0A8X8ICP7"/>
<keyword evidence="3" id="KW-0238">DNA-binding</keyword>
<dbReference type="RefSeq" id="WP_026769380.1">
    <property type="nucleotide sequence ID" value="NZ_FNNO01000001.1"/>
</dbReference>
<keyword evidence="2" id="KW-0805">Transcription regulation</keyword>
<dbReference type="Pfam" id="PF03965">
    <property type="entry name" value="Penicillinase_R"/>
    <property type="match status" value="1"/>
</dbReference>
<dbReference type="SUPFAM" id="SSF46785">
    <property type="entry name" value="Winged helix' DNA-binding domain"/>
    <property type="match status" value="1"/>
</dbReference>
<keyword evidence="6" id="KW-1185">Reference proteome</keyword>
<dbReference type="InterPro" id="IPR036388">
    <property type="entry name" value="WH-like_DNA-bd_sf"/>
</dbReference>
<dbReference type="Gene3D" id="1.10.10.10">
    <property type="entry name" value="Winged helix-like DNA-binding domain superfamily/Winged helix DNA-binding domain"/>
    <property type="match status" value="1"/>
</dbReference>
<evidence type="ECO:0000256" key="2">
    <source>
        <dbReference type="ARBA" id="ARBA00023015"/>
    </source>
</evidence>
<proteinExistence type="inferred from homology"/>
<comment type="similarity">
    <text evidence="1">Belongs to the BlaI transcriptional regulatory family.</text>
</comment>
<keyword evidence="4" id="KW-0804">Transcription</keyword>
<dbReference type="EMBL" id="FNNO01000001">
    <property type="protein sequence ID" value="SDW24180.1"/>
    <property type="molecule type" value="Genomic_DNA"/>
</dbReference>
<evidence type="ECO:0000256" key="1">
    <source>
        <dbReference type="ARBA" id="ARBA00011046"/>
    </source>
</evidence>
<evidence type="ECO:0000313" key="5">
    <source>
        <dbReference type="EMBL" id="SDW24180.1"/>
    </source>
</evidence>
<dbReference type="InterPro" id="IPR036390">
    <property type="entry name" value="WH_DNA-bd_sf"/>
</dbReference>
<dbReference type="PIRSF" id="PIRSF019455">
    <property type="entry name" value="CopR_AtkY"/>
    <property type="match status" value="1"/>
</dbReference>
<comment type="caution">
    <text evidence="5">The sequence shown here is derived from an EMBL/GenBank/DDBJ whole genome shotgun (WGS) entry which is preliminary data.</text>
</comment>
<dbReference type="Proteomes" id="UP000198711">
    <property type="component" value="Unassembled WGS sequence"/>
</dbReference>
<dbReference type="GO" id="GO:0003677">
    <property type="term" value="F:DNA binding"/>
    <property type="evidence" value="ECO:0007669"/>
    <property type="project" value="UniProtKB-KW"/>
</dbReference>
<gene>
    <name evidence="5" type="ORF">SAMN05444410_101595</name>
</gene>
<evidence type="ECO:0000256" key="3">
    <source>
        <dbReference type="ARBA" id="ARBA00023125"/>
    </source>
</evidence>
<evidence type="ECO:0000256" key="4">
    <source>
        <dbReference type="ARBA" id="ARBA00023163"/>
    </source>
</evidence>
<evidence type="ECO:0000313" key="6">
    <source>
        <dbReference type="Proteomes" id="UP000198711"/>
    </source>
</evidence>